<keyword evidence="2" id="KW-1185">Reference proteome</keyword>
<dbReference type="EMBL" id="KK914808">
    <property type="protein sequence ID" value="KDP27681.1"/>
    <property type="molecule type" value="Genomic_DNA"/>
</dbReference>
<evidence type="ECO:0000313" key="1">
    <source>
        <dbReference type="EMBL" id="KDP27681.1"/>
    </source>
</evidence>
<proteinExistence type="predicted"/>
<evidence type="ECO:0000313" key="2">
    <source>
        <dbReference type="Proteomes" id="UP000027138"/>
    </source>
</evidence>
<reference evidence="1 2" key="1">
    <citation type="journal article" date="2014" name="PLoS ONE">
        <title>Global Analysis of Gene Expression Profiles in Physic Nut (Jatropha curcas L.) Seedlings Exposed to Salt Stress.</title>
        <authorList>
            <person name="Zhang L."/>
            <person name="Zhang C."/>
            <person name="Wu P."/>
            <person name="Chen Y."/>
            <person name="Li M."/>
            <person name="Jiang H."/>
            <person name="Wu G."/>
        </authorList>
    </citation>
    <scope>NUCLEOTIDE SEQUENCE [LARGE SCALE GENOMIC DNA]</scope>
    <source>
        <strain evidence="2">cv. GZQX0401</strain>
        <tissue evidence="1">Young leaves</tissue>
    </source>
</reference>
<organism evidence="1 2">
    <name type="scientific">Jatropha curcas</name>
    <name type="common">Barbados nut</name>
    <dbReference type="NCBI Taxonomy" id="180498"/>
    <lineage>
        <taxon>Eukaryota</taxon>
        <taxon>Viridiplantae</taxon>
        <taxon>Streptophyta</taxon>
        <taxon>Embryophyta</taxon>
        <taxon>Tracheophyta</taxon>
        <taxon>Spermatophyta</taxon>
        <taxon>Magnoliopsida</taxon>
        <taxon>eudicotyledons</taxon>
        <taxon>Gunneridae</taxon>
        <taxon>Pentapetalae</taxon>
        <taxon>rosids</taxon>
        <taxon>fabids</taxon>
        <taxon>Malpighiales</taxon>
        <taxon>Euphorbiaceae</taxon>
        <taxon>Crotonoideae</taxon>
        <taxon>Jatropheae</taxon>
        <taxon>Jatropha</taxon>
    </lineage>
</organism>
<accession>A0A067JUP1</accession>
<sequence>MRIIKLHLNKDGYTWDVVPQEAREFYWEEFQDAKKRQEAAMRVSRDMGELAEGLGGSYVTYLHEIDAVRLAVTEQDLPNT</sequence>
<dbReference type="AlphaFoldDB" id="A0A067JUP1"/>
<dbReference type="Proteomes" id="UP000027138">
    <property type="component" value="Unassembled WGS sequence"/>
</dbReference>
<gene>
    <name evidence="1" type="ORF">JCGZ_19720</name>
</gene>
<protein>
    <submittedName>
        <fullName evidence="1">Uncharacterized protein</fullName>
    </submittedName>
</protein>
<name>A0A067JUP1_JATCU</name>